<accession>A0A2L2TMH7</accession>
<dbReference type="AlphaFoldDB" id="A0A2L2TMH7"/>
<feature type="transmembrane region" description="Helical" evidence="1">
    <location>
        <begin position="12"/>
        <end position="32"/>
    </location>
</feature>
<keyword evidence="3" id="KW-1185">Reference proteome</keyword>
<sequence>MQYVEKMALARVVMVLVGAYIPSIFLLLNSLCSVRSSKDCVRTAFTYLKFALLIFSAHALFDAATYGIFLGSSIEFADISYDDPDYDWGRYATIMQVLGICLNVFQEFAKMSEMITDILIAIILLRLSAAILNIYSGSPMGKNLRLASYAMAFVLGTLVLAVFGLRMRYIFETSYGDLEIGDASALKGLQVDFSVKVLLLVISLAVLVRVIMVKRQVKADKNLTWASTMLLIASVVWLLHTSFAMASMAAWDNLIDVWGRPPVRYEFYNYIFDVIFKIWPQFAVLVIVYVMGRAKANGIWSKQQASSKHVEEGK</sequence>
<feature type="transmembrane region" description="Helical" evidence="1">
    <location>
        <begin position="114"/>
        <end position="134"/>
    </location>
</feature>
<keyword evidence="1" id="KW-1133">Transmembrane helix</keyword>
<feature type="transmembrane region" description="Helical" evidence="1">
    <location>
        <begin position="193"/>
        <end position="211"/>
    </location>
</feature>
<dbReference type="OrthoDB" id="5217806at2759"/>
<keyword evidence="1" id="KW-0472">Membrane</keyword>
<evidence type="ECO:0000313" key="3">
    <source>
        <dbReference type="Proteomes" id="UP000245910"/>
    </source>
</evidence>
<keyword evidence="1" id="KW-0812">Transmembrane</keyword>
<evidence type="ECO:0000256" key="1">
    <source>
        <dbReference type="SAM" id="Phobius"/>
    </source>
</evidence>
<feature type="transmembrane region" description="Helical" evidence="1">
    <location>
        <begin position="223"/>
        <end position="250"/>
    </location>
</feature>
<feature type="transmembrane region" description="Helical" evidence="1">
    <location>
        <begin position="146"/>
        <end position="165"/>
    </location>
</feature>
<feature type="transmembrane region" description="Helical" evidence="1">
    <location>
        <begin position="270"/>
        <end position="292"/>
    </location>
</feature>
<dbReference type="Proteomes" id="UP000245910">
    <property type="component" value="Chromosome II"/>
</dbReference>
<protein>
    <submittedName>
        <fullName evidence="2">Uncharacterized protein</fullName>
    </submittedName>
</protein>
<organism evidence="2 3">
    <name type="scientific">Fusarium venenatum</name>
    <dbReference type="NCBI Taxonomy" id="56646"/>
    <lineage>
        <taxon>Eukaryota</taxon>
        <taxon>Fungi</taxon>
        <taxon>Dikarya</taxon>
        <taxon>Ascomycota</taxon>
        <taxon>Pezizomycotina</taxon>
        <taxon>Sordariomycetes</taxon>
        <taxon>Hypocreomycetidae</taxon>
        <taxon>Hypocreales</taxon>
        <taxon>Nectriaceae</taxon>
        <taxon>Fusarium</taxon>
    </lineage>
</organism>
<dbReference type="EMBL" id="LN649230">
    <property type="protein sequence ID" value="CEI60435.1"/>
    <property type="molecule type" value="Genomic_DNA"/>
</dbReference>
<evidence type="ECO:0000313" key="2">
    <source>
        <dbReference type="EMBL" id="CEI60435.1"/>
    </source>
</evidence>
<reference evidence="3" key="1">
    <citation type="submission" date="2014-10" db="EMBL/GenBank/DDBJ databases">
        <authorList>
            <person name="King R."/>
        </authorList>
    </citation>
    <scope>NUCLEOTIDE SEQUENCE [LARGE SCALE GENOMIC DNA]</scope>
    <source>
        <strain evidence="3">A3/5</strain>
    </source>
</reference>
<dbReference type="STRING" id="56646.A0A2L2TMH7"/>
<proteinExistence type="predicted"/>
<name>A0A2L2TMH7_9HYPO</name>